<reference evidence="2 3" key="1">
    <citation type="journal article" date="2013" name="Curr. Biol.">
        <title>Shared signatures of parasitism and phylogenomics unite Cryptomycota and microsporidia.</title>
        <authorList>
            <person name="James T.Y."/>
            <person name="Pelin A."/>
            <person name="Bonen L."/>
            <person name="Ahrendt S."/>
            <person name="Sain D."/>
            <person name="Corradi N."/>
            <person name="Stajich J.E."/>
        </authorList>
    </citation>
    <scope>NUCLEOTIDE SEQUENCE [LARGE SCALE GENOMIC DNA]</scope>
    <source>
        <strain evidence="2 3">CSF55</strain>
    </source>
</reference>
<dbReference type="EMBL" id="KE560372">
    <property type="protein sequence ID" value="EPZ37023.1"/>
    <property type="molecule type" value="Genomic_DNA"/>
</dbReference>
<sequence>MTYPKEILDYELERQVELRAGKTSRVIVSTHVQFTNNHQELNNMKHTSLEEDLLNNEIDAEIIMNQKTSTNKLYNCKEELNKLLVNSNIHRHNKNTEENTNVENETIQPR</sequence>
<protein>
    <submittedName>
        <fullName evidence="2">Uncharacterized protein</fullName>
    </submittedName>
</protein>
<name>A0A075B358_ROZAC</name>
<evidence type="ECO:0000256" key="1">
    <source>
        <dbReference type="SAM" id="MobiDB-lite"/>
    </source>
</evidence>
<evidence type="ECO:0000313" key="3">
    <source>
        <dbReference type="Proteomes" id="UP000030755"/>
    </source>
</evidence>
<gene>
    <name evidence="2" type="ORF">O9G_006200</name>
</gene>
<dbReference type="AlphaFoldDB" id="A0A075B358"/>
<organism evidence="2 3">
    <name type="scientific">Rozella allomycis (strain CSF55)</name>
    <dbReference type="NCBI Taxonomy" id="988480"/>
    <lineage>
        <taxon>Eukaryota</taxon>
        <taxon>Fungi</taxon>
        <taxon>Fungi incertae sedis</taxon>
        <taxon>Cryptomycota</taxon>
        <taxon>Cryptomycota incertae sedis</taxon>
        <taxon>Rozella</taxon>
    </lineage>
</organism>
<dbReference type="HOGENOM" id="CLU_2172499_0_0_1"/>
<feature type="compositionally biased region" description="Low complexity" evidence="1">
    <location>
        <begin position="98"/>
        <end position="110"/>
    </location>
</feature>
<accession>A0A075B358</accession>
<dbReference type="Proteomes" id="UP000030755">
    <property type="component" value="Unassembled WGS sequence"/>
</dbReference>
<proteinExistence type="predicted"/>
<evidence type="ECO:0000313" key="2">
    <source>
        <dbReference type="EMBL" id="EPZ37023.1"/>
    </source>
</evidence>
<feature type="region of interest" description="Disordered" evidence="1">
    <location>
        <begin position="89"/>
        <end position="110"/>
    </location>
</feature>
<keyword evidence="3" id="KW-1185">Reference proteome</keyword>